<dbReference type="AlphaFoldDB" id="A0A9N9AY50"/>
<evidence type="ECO:0000313" key="2">
    <source>
        <dbReference type="EMBL" id="CAG8547813.1"/>
    </source>
</evidence>
<dbReference type="Proteomes" id="UP000789570">
    <property type="component" value="Unassembled WGS sequence"/>
</dbReference>
<gene>
    <name evidence="2" type="ORF">FCALED_LOCUS5963</name>
</gene>
<organism evidence="2 3">
    <name type="scientific">Funneliformis caledonium</name>
    <dbReference type="NCBI Taxonomy" id="1117310"/>
    <lineage>
        <taxon>Eukaryota</taxon>
        <taxon>Fungi</taxon>
        <taxon>Fungi incertae sedis</taxon>
        <taxon>Mucoromycota</taxon>
        <taxon>Glomeromycotina</taxon>
        <taxon>Glomeromycetes</taxon>
        <taxon>Glomerales</taxon>
        <taxon>Glomeraceae</taxon>
        <taxon>Funneliformis</taxon>
    </lineage>
</organism>
<name>A0A9N9AY50_9GLOM</name>
<feature type="coiled-coil region" evidence="1">
    <location>
        <begin position="3"/>
        <end position="30"/>
    </location>
</feature>
<sequence>MSISNYNMTRSETEEIYEELEARLIAEEKAQRAHVHKKYLLKKSRETFQQYITKLSKNRTTLR</sequence>
<comment type="caution">
    <text evidence="2">The sequence shown here is derived from an EMBL/GenBank/DDBJ whole genome shotgun (WGS) entry which is preliminary data.</text>
</comment>
<keyword evidence="1" id="KW-0175">Coiled coil</keyword>
<reference evidence="2" key="1">
    <citation type="submission" date="2021-06" db="EMBL/GenBank/DDBJ databases">
        <authorList>
            <person name="Kallberg Y."/>
            <person name="Tangrot J."/>
            <person name="Rosling A."/>
        </authorList>
    </citation>
    <scope>NUCLEOTIDE SEQUENCE</scope>
    <source>
        <strain evidence="2">UK204</strain>
    </source>
</reference>
<protein>
    <submittedName>
        <fullName evidence="2">6104_t:CDS:1</fullName>
    </submittedName>
</protein>
<evidence type="ECO:0000313" key="3">
    <source>
        <dbReference type="Proteomes" id="UP000789570"/>
    </source>
</evidence>
<dbReference type="EMBL" id="CAJVPQ010001362">
    <property type="protein sequence ID" value="CAG8547813.1"/>
    <property type="molecule type" value="Genomic_DNA"/>
</dbReference>
<proteinExistence type="predicted"/>
<evidence type="ECO:0000256" key="1">
    <source>
        <dbReference type="SAM" id="Coils"/>
    </source>
</evidence>
<keyword evidence="3" id="KW-1185">Reference proteome</keyword>
<accession>A0A9N9AY50</accession>